<dbReference type="EMBL" id="AHMM02000015">
    <property type="protein sequence ID" value="EQA37266.1"/>
    <property type="molecule type" value="Genomic_DNA"/>
</dbReference>
<gene>
    <name evidence="1" type="ORF">LEP1GSC047_3457</name>
</gene>
<evidence type="ECO:0000313" key="1">
    <source>
        <dbReference type="EMBL" id="EQA37266.1"/>
    </source>
</evidence>
<name>V6HBY3_9LEPT</name>
<evidence type="ECO:0000313" key="2">
    <source>
        <dbReference type="Proteomes" id="UP000018719"/>
    </source>
</evidence>
<sequence>MCSAQKSKLVTLELKNRPFAVVSKDVFSGSFGCRRIRE</sequence>
<protein>
    <submittedName>
        <fullName evidence="1">Uncharacterized protein</fullName>
    </submittedName>
</protein>
<accession>V6HBY3</accession>
<dbReference type="AlphaFoldDB" id="V6HBY3"/>
<dbReference type="STRING" id="1049790.LEP1GSC047_3457"/>
<dbReference type="Proteomes" id="UP000018719">
    <property type="component" value="Unassembled WGS sequence"/>
</dbReference>
<comment type="caution">
    <text evidence="1">The sequence shown here is derived from an EMBL/GenBank/DDBJ whole genome shotgun (WGS) entry which is preliminary data.</text>
</comment>
<organism evidence="1 2">
    <name type="scientific">Leptospira inadai serovar Lyme str. 10</name>
    <dbReference type="NCBI Taxonomy" id="1049790"/>
    <lineage>
        <taxon>Bacteria</taxon>
        <taxon>Pseudomonadati</taxon>
        <taxon>Spirochaetota</taxon>
        <taxon>Spirochaetia</taxon>
        <taxon>Leptospirales</taxon>
        <taxon>Leptospiraceae</taxon>
        <taxon>Leptospira</taxon>
    </lineage>
</organism>
<proteinExistence type="predicted"/>
<reference evidence="1 2" key="1">
    <citation type="submission" date="2013-05" db="EMBL/GenBank/DDBJ databases">
        <authorList>
            <person name="Harkins D.M."/>
            <person name="Durkin A.S."/>
            <person name="Brinkac L.M."/>
            <person name="Haft D.H."/>
            <person name="Selengut J.D."/>
            <person name="Sanka R."/>
            <person name="DePew J."/>
            <person name="Purushe J."/>
            <person name="Hartskeerl R.A."/>
            <person name="Ahmed A."/>
            <person name="van der Linden H."/>
            <person name="Goris M.G.A."/>
            <person name="Vinetz J.M."/>
            <person name="Sutton G.G."/>
            <person name="Nierman W.C."/>
            <person name="Fouts D.E."/>
        </authorList>
    </citation>
    <scope>NUCLEOTIDE SEQUENCE [LARGE SCALE GENOMIC DNA]</scope>
    <source>
        <strain evidence="1 2">10</strain>
    </source>
</reference>